<feature type="domain" description="Methyl-accepting transducer" evidence="6">
    <location>
        <begin position="606"/>
        <end position="842"/>
    </location>
</feature>
<dbReference type="Pfam" id="PF00015">
    <property type="entry name" value="MCPsignal"/>
    <property type="match status" value="1"/>
</dbReference>
<dbReference type="SUPFAM" id="SSF58104">
    <property type="entry name" value="Methyl-accepting chemotaxis protein (MCP) signaling domain"/>
    <property type="match status" value="1"/>
</dbReference>
<dbReference type="Gene3D" id="6.10.340.10">
    <property type="match status" value="1"/>
</dbReference>
<sequence>MKLKTTIAAGYFTIICLVAVVGMVGLAGLYRYAASVEHGTAATGLSLALGEVRALEWSALRGDLTASDEAKRRLESIVQRFGDGGMTAERASADRYARAFHAFVDVEGRLLQGDAAIGQSVQQLGTLSDQLVTAQVKLARVAGHELEEAETAARQASTMADLVLSIRDDVVDAQLAEMAFLNHPDSSEITPALESLMTAAERTVGLPPDDSGPALEIIEAYLHSIGETSAAHAGYESYREVIFRLLKEMDDLHAALPDETSMEVRAEAGDLTAWAWRARATSTIGNPASVPVVTHPELQPMKALATQVIDLTRQMAAAHSELLQLSTVDEAQSRGIAASMEAIKDRYVGVRSAAETKAVDARSAYVRSMAAADRGRQIRTVALQVAQALSDLASGKRQVIREEIAGMMARVTGHLDEISKQTGDNEQITSMRKLLPPLEASFVAQIDLQATAILLARDMNAAAVEASTQSRTFSDAGLIAAEEGKRASVAFIVTTLAVAIAAALAFAFILGRHVSVGISRMSEAMDAIAHGALETTIPNQGQKGELGQMADSLVAFKDNARLRVEAEILAENARAQADTERRQVLGDLAGTCESRLLPLAQQVSAASRRQMEDARQLLQVAEQAMRRSETVADEAGMTGRNLGAVASATEQMAASIAGIAENMLATTGLARRSVTEADRVRTDLESLVRVAQSVGDVVLLIRDISEQTNLLALNATIEAARAGEAGKGFAVVANEVKNLASQAARATEEISARIDGIRHETLNATEAIRGISEIIQQMDVATGTVAGAVEQQRGATREIARTTQSVSGSVQRIGSDIALVSDHARETETVARELQSAAERLGGEATDMEHTVNDFIASIRSI</sequence>
<reference evidence="8 9" key="1">
    <citation type="submission" date="2013-08" db="EMBL/GenBank/DDBJ databases">
        <title>The genome sequence of Skermanella stibiiresistens.</title>
        <authorList>
            <person name="Zhu W."/>
            <person name="Wang G."/>
        </authorList>
    </citation>
    <scope>NUCLEOTIDE SEQUENCE [LARGE SCALE GENOMIC DNA]</scope>
    <source>
        <strain evidence="8 9">SB22</strain>
    </source>
</reference>
<keyword evidence="4" id="KW-0175">Coiled coil</keyword>
<dbReference type="EMBL" id="AVFL01000002">
    <property type="protein sequence ID" value="EWY42083.1"/>
    <property type="molecule type" value="Genomic_DNA"/>
</dbReference>
<evidence type="ECO:0000313" key="9">
    <source>
        <dbReference type="Proteomes" id="UP000019486"/>
    </source>
</evidence>
<dbReference type="Gene3D" id="1.10.287.950">
    <property type="entry name" value="Methyl-accepting chemotaxis protein"/>
    <property type="match status" value="1"/>
</dbReference>
<evidence type="ECO:0000256" key="1">
    <source>
        <dbReference type="ARBA" id="ARBA00023224"/>
    </source>
</evidence>
<evidence type="ECO:0000256" key="5">
    <source>
        <dbReference type="SAM" id="Phobius"/>
    </source>
</evidence>
<gene>
    <name evidence="8" type="ORF">N825_19430</name>
</gene>
<dbReference type="Pfam" id="PF00672">
    <property type="entry name" value="HAMP"/>
    <property type="match status" value="1"/>
</dbReference>
<protein>
    <submittedName>
        <fullName evidence="8">Methyl-accepting chemotaxis protein</fullName>
    </submittedName>
</protein>
<dbReference type="PANTHER" id="PTHR32089">
    <property type="entry name" value="METHYL-ACCEPTING CHEMOTAXIS PROTEIN MCPB"/>
    <property type="match status" value="1"/>
</dbReference>
<dbReference type="GO" id="GO:0016020">
    <property type="term" value="C:membrane"/>
    <property type="evidence" value="ECO:0007669"/>
    <property type="project" value="InterPro"/>
</dbReference>
<keyword evidence="5" id="KW-1133">Transmembrane helix</keyword>
<name>W9HDW0_9PROT</name>
<keyword evidence="5" id="KW-0472">Membrane</keyword>
<dbReference type="AlphaFoldDB" id="W9HDW0"/>
<dbReference type="PATRIC" id="fig|1385369.3.peg.813"/>
<comment type="similarity">
    <text evidence="2">Belongs to the methyl-accepting chemotaxis (MCP) protein family.</text>
</comment>
<evidence type="ECO:0000259" key="7">
    <source>
        <dbReference type="PROSITE" id="PS50885"/>
    </source>
</evidence>
<dbReference type="GO" id="GO:0007165">
    <property type="term" value="P:signal transduction"/>
    <property type="evidence" value="ECO:0007669"/>
    <property type="project" value="UniProtKB-KW"/>
</dbReference>
<dbReference type="SMART" id="SM00283">
    <property type="entry name" value="MA"/>
    <property type="match status" value="1"/>
</dbReference>
<evidence type="ECO:0000256" key="4">
    <source>
        <dbReference type="SAM" id="Coils"/>
    </source>
</evidence>
<dbReference type="PROSITE" id="PS50111">
    <property type="entry name" value="CHEMOTAXIS_TRANSDUC_2"/>
    <property type="match status" value="1"/>
</dbReference>
<evidence type="ECO:0000256" key="3">
    <source>
        <dbReference type="PROSITE-ProRule" id="PRU00284"/>
    </source>
</evidence>
<dbReference type="SMART" id="SM00304">
    <property type="entry name" value="HAMP"/>
    <property type="match status" value="1"/>
</dbReference>
<dbReference type="InterPro" id="IPR003660">
    <property type="entry name" value="HAMP_dom"/>
</dbReference>
<feature type="transmembrane region" description="Helical" evidence="5">
    <location>
        <begin position="489"/>
        <end position="511"/>
    </location>
</feature>
<dbReference type="RefSeq" id="WP_051511514.1">
    <property type="nucleotide sequence ID" value="NZ_AVFL01000002.1"/>
</dbReference>
<keyword evidence="1 3" id="KW-0807">Transducer</keyword>
<accession>W9HDW0</accession>
<organism evidence="8 9">
    <name type="scientific">Skermanella stibiiresistens SB22</name>
    <dbReference type="NCBI Taxonomy" id="1385369"/>
    <lineage>
        <taxon>Bacteria</taxon>
        <taxon>Pseudomonadati</taxon>
        <taxon>Pseudomonadota</taxon>
        <taxon>Alphaproteobacteria</taxon>
        <taxon>Rhodospirillales</taxon>
        <taxon>Azospirillaceae</taxon>
        <taxon>Skermanella</taxon>
    </lineage>
</organism>
<dbReference type="PANTHER" id="PTHR32089:SF112">
    <property type="entry name" value="LYSOZYME-LIKE PROTEIN-RELATED"/>
    <property type="match status" value="1"/>
</dbReference>
<comment type="caution">
    <text evidence="8">The sequence shown here is derived from an EMBL/GenBank/DDBJ whole genome shotgun (WGS) entry which is preliminary data.</text>
</comment>
<feature type="coiled-coil region" evidence="4">
    <location>
        <begin position="563"/>
        <end position="631"/>
    </location>
</feature>
<feature type="transmembrane region" description="Helical" evidence="5">
    <location>
        <begin position="7"/>
        <end position="30"/>
    </location>
</feature>
<dbReference type="Proteomes" id="UP000019486">
    <property type="component" value="Unassembled WGS sequence"/>
</dbReference>
<keyword evidence="9" id="KW-1185">Reference proteome</keyword>
<proteinExistence type="inferred from homology"/>
<evidence type="ECO:0000313" key="8">
    <source>
        <dbReference type="EMBL" id="EWY42083.1"/>
    </source>
</evidence>
<feature type="domain" description="HAMP" evidence="7">
    <location>
        <begin position="512"/>
        <end position="565"/>
    </location>
</feature>
<dbReference type="OrthoDB" id="9814362at2"/>
<dbReference type="STRING" id="1385369.N825_19430"/>
<keyword evidence="5" id="KW-0812">Transmembrane</keyword>
<dbReference type="PROSITE" id="PS50885">
    <property type="entry name" value="HAMP"/>
    <property type="match status" value="1"/>
</dbReference>
<dbReference type="InterPro" id="IPR004089">
    <property type="entry name" value="MCPsignal_dom"/>
</dbReference>
<evidence type="ECO:0000259" key="6">
    <source>
        <dbReference type="PROSITE" id="PS50111"/>
    </source>
</evidence>
<evidence type="ECO:0000256" key="2">
    <source>
        <dbReference type="ARBA" id="ARBA00029447"/>
    </source>
</evidence>